<dbReference type="Pfam" id="PF00571">
    <property type="entry name" value="CBS"/>
    <property type="match status" value="2"/>
</dbReference>
<feature type="domain" description="CBS" evidence="12">
    <location>
        <begin position="279"/>
        <end position="336"/>
    </location>
</feature>
<dbReference type="InterPro" id="IPR002550">
    <property type="entry name" value="CNNM"/>
</dbReference>
<feature type="domain" description="CBS" evidence="12">
    <location>
        <begin position="219"/>
        <end position="278"/>
    </location>
</feature>
<dbReference type="SUPFAM" id="SSF56176">
    <property type="entry name" value="FAD-binding/transporter-associated domain-like"/>
    <property type="match status" value="1"/>
</dbReference>
<reference evidence="14 15" key="1">
    <citation type="submission" date="2014-11" db="EMBL/GenBank/DDBJ databases">
        <title>Draft Genome Sequences of Paenibacillus polymyxa NRRL B-30509 and Paenibacillus terrae NRRL B-30644, Strains from a Poultry Environment that Produce Tridecaptin A and Paenicidins.</title>
        <authorList>
            <person name="van Belkum M.J."/>
            <person name="Lohans C.T."/>
            <person name="Vederas J.C."/>
        </authorList>
    </citation>
    <scope>NUCLEOTIDE SEQUENCE [LARGE SCALE GENOMIC DNA]</scope>
    <source>
        <strain evidence="14 15">NRRL B-30644</strain>
    </source>
</reference>
<evidence type="ECO:0000256" key="11">
    <source>
        <dbReference type="SAM" id="Phobius"/>
    </source>
</evidence>
<dbReference type="InterPro" id="IPR051676">
    <property type="entry name" value="UPF0053_domain"/>
</dbReference>
<dbReference type="SMART" id="SM01091">
    <property type="entry name" value="CorC_HlyC"/>
    <property type="match status" value="1"/>
</dbReference>
<dbReference type="InterPro" id="IPR000644">
    <property type="entry name" value="CBS_dom"/>
</dbReference>
<keyword evidence="5" id="KW-0677">Repeat</keyword>
<dbReference type="InterPro" id="IPR036318">
    <property type="entry name" value="FAD-bd_PCMH-like_sf"/>
</dbReference>
<keyword evidence="4 10" id="KW-0812">Transmembrane</keyword>
<feature type="transmembrane region" description="Helical" evidence="11">
    <location>
        <begin position="55"/>
        <end position="75"/>
    </location>
</feature>
<dbReference type="PATRIC" id="fig|159743.3.peg.3942"/>
<proteinExistence type="inferred from homology"/>
<dbReference type="SUPFAM" id="SSF54631">
    <property type="entry name" value="CBS-domain pair"/>
    <property type="match status" value="1"/>
</dbReference>
<evidence type="ECO:0000256" key="10">
    <source>
        <dbReference type="PROSITE-ProRule" id="PRU01193"/>
    </source>
</evidence>
<dbReference type="InterPro" id="IPR005170">
    <property type="entry name" value="Transptr-assoc_dom"/>
</dbReference>
<evidence type="ECO:0000256" key="8">
    <source>
        <dbReference type="ARBA" id="ARBA00023136"/>
    </source>
</evidence>
<keyword evidence="8 10" id="KW-0472">Membrane</keyword>
<evidence type="ECO:0000256" key="9">
    <source>
        <dbReference type="PROSITE-ProRule" id="PRU00703"/>
    </source>
</evidence>
<dbReference type="PANTHER" id="PTHR43099">
    <property type="entry name" value="UPF0053 PROTEIN YRKA"/>
    <property type="match status" value="1"/>
</dbReference>
<comment type="subcellular location">
    <subcellularLocation>
        <location evidence="1">Cell membrane</location>
        <topology evidence="1">Multi-pass membrane protein</topology>
    </subcellularLocation>
</comment>
<evidence type="ECO:0000313" key="15">
    <source>
        <dbReference type="Proteomes" id="UP000032534"/>
    </source>
</evidence>
<gene>
    <name evidence="14" type="ORF">QD47_17730</name>
</gene>
<organism evidence="14 15">
    <name type="scientific">Paenibacillus terrae</name>
    <dbReference type="NCBI Taxonomy" id="159743"/>
    <lineage>
        <taxon>Bacteria</taxon>
        <taxon>Bacillati</taxon>
        <taxon>Bacillota</taxon>
        <taxon>Bacilli</taxon>
        <taxon>Bacillales</taxon>
        <taxon>Paenibacillaceae</taxon>
        <taxon>Paenibacillus</taxon>
    </lineage>
</organism>
<dbReference type="EMBL" id="JTHP01000038">
    <property type="protein sequence ID" value="KJD44270.1"/>
    <property type="molecule type" value="Genomic_DNA"/>
</dbReference>
<feature type="transmembrane region" description="Helical" evidence="11">
    <location>
        <begin position="6"/>
        <end position="25"/>
    </location>
</feature>
<sequence length="433" mass="48608">MFNLFIVFALVLLNGFFVSAEFAMVKVRSSRIEALVEAGNKKAVYAANMLHNLDAYLSACQLGITLASLGLGWIGEPAIAHLIEPVFTAAGLGPVYVHGTAVVIAFIVITILHIVLGELAPKTIAIRKAETITLYSAMLMTWFYKLMYPFIWALNGMANSLLRLFRLEPVSEYDDSAHTGDEIRILMKESNKSGLIDNTELALVDNIFDFTDTTAREIMIPRTEMICLYSNESTEENLAIATESMRTRYPICADDKDHIIGFIHIKDLLRANKLDTRTMIRPILAVPESTQISDLLKRMQRSKTQIAILIDEYGGTSGMVTLEDIMEEIVGEIQDEFDQERPGCEQINDEEFSIDGMLLIDEVNDRFGLNLDHEDYDTVGGWLYSHVEVIPPQPGQSVEFEGCQFVVEEIENKRISRIRLLKQPILMEEAGVS</sequence>
<protein>
    <submittedName>
        <fullName evidence="14">Membrane protein</fullName>
    </submittedName>
</protein>
<dbReference type="Pfam" id="PF03471">
    <property type="entry name" value="CorC_HlyC"/>
    <property type="match status" value="1"/>
</dbReference>
<dbReference type="Gene3D" id="3.10.580.10">
    <property type="entry name" value="CBS-domain"/>
    <property type="match status" value="1"/>
</dbReference>
<dbReference type="InterPro" id="IPR044751">
    <property type="entry name" value="Ion_transp-like_CBS"/>
</dbReference>
<evidence type="ECO:0000256" key="4">
    <source>
        <dbReference type="ARBA" id="ARBA00022692"/>
    </source>
</evidence>
<evidence type="ECO:0000256" key="6">
    <source>
        <dbReference type="ARBA" id="ARBA00022989"/>
    </source>
</evidence>
<feature type="domain" description="CNNM transmembrane" evidence="13">
    <location>
        <begin position="1"/>
        <end position="200"/>
    </location>
</feature>
<dbReference type="OrthoDB" id="9798188at2"/>
<name>A0A0D7WYN5_9BACL</name>
<dbReference type="CDD" id="cd04590">
    <property type="entry name" value="CBS_pair_CorC_HlyC_assoc"/>
    <property type="match status" value="1"/>
</dbReference>
<evidence type="ECO:0000256" key="5">
    <source>
        <dbReference type="ARBA" id="ARBA00022737"/>
    </source>
</evidence>
<dbReference type="GO" id="GO:0050660">
    <property type="term" value="F:flavin adenine dinucleotide binding"/>
    <property type="evidence" value="ECO:0007669"/>
    <property type="project" value="InterPro"/>
</dbReference>
<dbReference type="InterPro" id="IPR046342">
    <property type="entry name" value="CBS_dom_sf"/>
</dbReference>
<dbReference type="RefSeq" id="WP_044647382.1">
    <property type="nucleotide sequence ID" value="NZ_JTHP01000038.1"/>
</dbReference>
<dbReference type="Gene3D" id="3.30.465.10">
    <property type="match status" value="1"/>
</dbReference>
<evidence type="ECO:0000256" key="1">
    <source>
        <dbReference type="ARBA" id="ARBA00004651"/>
    </source>
</evidence>
<evidence type="ECO:0000256" key="2">
    <source>
        <dbReference type="ARBA" id="ARBA00006337"/>
    </source>
</evidence>
<keyword evidence="15" id="KW-1185">Reference proteome</keyword>
<comment type="similarity">
    <text evidence="2">Belongs to the UPF0053 family.</text>
</comment>
<evidence type="ECO:0000259" key="13">
    <source>
        <dbReference type="PROSITE" id="PS51846"/>
    </source>
</evidence>
<dbReference type="PROSITE" id="PS51371">
    <property type="entry name" value="CBS"/>
    <property type="match status" value="2"/>
</dbReference>
<keyword evidence="7 9" id="KW-0129">CBS domain</keyword>
<comment type="caution">
    <text evidence="14">The sequence shown here is derived from an EMBL/GenBank/DDBJ whole genome shotgun (WGS) entry which is preliminary data.</text>
</comment>
<accession>A0A0D7WYN5</accession>
<dbReference type="AlphaFoldDB" id="A0A0D7WYN5"/>
<evidence type="ECO:0000259" key="12">
    <source>
        <dbReference type="PROSITE" id="PS51371"/>
    </source>
</evidence>
<feature type="transmembrane region" description="Helical" evidence="11">
    <location>
        <begin position="95"/>
        <end position="120"/>
    </location>
</feature>
<dbReference type="FunFam" id="3.10.580.10:FF:000002">
    <property type="entry name" value="Magnesium/cobalt efflux protein CorC"/>
    <property type="match status" value="1"/>
</dbReference>
<evidence type="ECO:0000256" key="3">
    <source>
        <dbReference type="ARBA" id="ARBA00022475"/>
    </source>
</evidence>
<dbReference type="InterPro" id="IPR016169">
    <property type="entry name" value="FAD-bd_PCMH_sub2"/>
</dbReference>
<evidence type="ECO:0000256" key="7">
    <source>
        <dbReference type="ARBA" id="ARBA00023122"/>
    </source>
</evidence>
<dbReference type="GO" id="GO:0005886">
    <property type="term" value="C:plasma membrane"/>
    <property type="evidence" value="ECO:0007669"/>
    <property type="project" value="UniProtKB-SubCell"/>
</dbReference>
<dbReference type="Pfam" id="PF01595">
    <property type="entry name" value="CNNM"/>
    <property type="match status" value="1"/>
</dbReference>
<dbReference type="PANTHER" id="PTHR43099:SF2">
    <property type="entry name" value="UPF0053 PROTEIN YRKA"/>
    <property type="match status" value="1"/>
</dbReference>
<evidence type="ECO:0000313" key="14">
    <source>
        <dbReference type="EMBL" id="KJD44270.1"/>
    </source>
</evidence>
<dbReference type="Proteomes" id="UP000032534">
    <property type="component" value="Unassembled WGS sequence"/>
</dbReference>
<keyword evidence="3" id="KW-1003">Cell membrane</keyword>
<keyword evidence="6 10" id="KW-1133">Transmembrane helix</keyword>
<dbReference type="PROSITE" id="PS51846">
    <property type="entry name" value="CNNM"/>
    <property type="match status" value="1"/>
</dbReference>
<feature type="transmembrane region" description="Helical" evidence="11">
    <location>
        <begin position="132"/>
        <end position="154"/>
    </location>
</feature>